<dbReference type="Pfam" id="PF00288">
    <property type="entry name" value="GHMP_kinases_N"/>
    <property type="match status" value="1"/>
</dbReference>
<evidence type="ECO:0000313" key="11">
    <source>
        <dbReference type="EMBL" id="QEE29451.1"/>
    </source>
</evidence>
<evidence type="ECO:0000256" key="6">
    <source>
        <dbReference type="ARBA" id="ARBA00022840"/>
    </source>
</evidence>
<keyword evidence="2 7" id="KW-0808">Transferase</keyword>
<evidence type="ECO:0000256" key="3">
    <source>
        <dbReference type="ARBA" id="ARBA00022697"/>
    </source>
</evidence>
<comment type="function">
    <text evidence="7">Catalyzes the ATP-dependent phosphorylation of L-homoserine to L-homoserine phosphate.</text>
</comment>
<reference evidence="11 12" key="1">
    <citation type="submission" date="2019-08" db="EMBL/GenBank/DDBJ databases">
        <title>Complete genome sequence of Terriglobus albidus strain ORNL.</title>
        <authorList>
            <person name="Podar M."/>
        </authorList>
    </citation>
    <scope>NUCLEOTIDE SEQUENCE [LARGE SCALE GENOMIC DNA]</scope>
    <source>
        <strain evidence="11 12">ORNL</strain>
    </source>
</reference>
<dbReference type="HAMAP" id="MF_00384">
    <property type="entry name" value="Homoser_kinase"/>
    <property type="match status" value="1"/>
</dbReference>
<gene>
    <name evidence="7" type="primary">thrB</name>
    <name evidence="11" type="ORF">FTW19_16480</name>
</gene>
<keyword evidence="5 7" id="KW-0418">Kinase</keyword>
<evidence type="ECO:0000256" key="5">
    <source>
        <dbReference type="ARBA" id="ARBA00022777"/>
    </source>
</evidence>
<feature type="domain" description="GHMP kinase N-terminal" evidence="9">
    <location>
        <begin position="57"/>
        <end position="139"/>
    </location>
</feature>
<evidence type="ECO:0000313" key="12">
    <source>
        <dbReference type="Proteomes" id="UP000321820"/>
    </source>
</evidence>
<feature type="domain" description="GHMP kinase C-terminal" evidence="10">
    <location>
        <begin position="202"/>
        <end position="274"/>
    </location>
</feature>
<evidence type="ECO:0000256" key="1">
    <source>
        <dbReference type="ARBA" id="ARBA00022605"/>
    </source>
</evidence>
<dbReference type="AlphaFoldDB" id="A0A5B9EG88"/>
<comment type="subcellular location">
    <subcellularLocation>
        <location evidence="7">Cytoplasm</location>
    </subcellularLocation>
</comment>
<sequence length="299" mass="31036">MTVSVRVPASSANLGPGFDALGMALAMYLEVDAEISERTCVAASGRDAHLCGRLENNLILETIGDLLRASGRPVPGLKLTLRNDIPLGRGCGSSAAAIVAAVLLANEIGGLGWNEARLLREVTRIEGHPDNVAAALLGGVVASAMQADGEVAAVKIAAPADWQFLLAIPGSSLSTAKARGMLPAEYSKADAIFNVQRSALLMGAFAAGRGDLLRLAMQDRMHQPYRMEACPLLKALLPLSGVNGVLGVALSGAGPSVLLVLDKNTDPEEVIARARLRSEDPELEVVLTCAAEGASTSQR</sequence>
<name>A0A5B9EG88_9BACT</name>
<dbReference type="InterPro" id="IPR013750">
    <property type="entry name" value="GHMP_kinase_C_dom"/>
</dbReference>
<dbReference type="EMBL" id="CP042806">
    <property type="protein sequence ID" value="QEE29451.1"/>
    <property type="molecule type" value="Genomic_DNA"/>
</dbReference>
<dbReference type="Gene3D" id="3.30.230.10">
    <property type="match status" value="1"/>
</dbReference>
<dbReference type="NCBIfam" id="TIGR00191">
    <property type="entry name" value="thrB"/>
    <property type="match status" value="1"/>
</dbReference>
<keyword evidence="3 7" id="KW-0791">Threonine biosynthesis</keyword>
<keyword evidence="7" id="KW-0963">Cytoplasm</keyword>
<dbReference type="SUPFAM" id="SSF54211">
    <property type="entry name" value="Ribosomal protein S5 domain 2-like"/>
    <property type="match status" value="1"/>
</dbReference>
<dbReference type="Gene3D" id="3.30.70.890">
    <property type="entry name" value="GHMP kinase, C-terminal domain"/>
    <property type="match status" value="1"/>
</dbReference>
<comment type="pathway">
    <text evidence="7">Amino-acid biosynthesis; L-threonine biosynthesis; L-threonine from L-aspartate: step 4/5.</text>
</comment>
<comment type="catalytic activity">
    <reaction evidence="7">
        <text>L-homoserine + ATP = O-phospho-L-homoserine + ADP + H(+)</text>
        <dbReference type="Rhea" id="RHEA:13985"/>
        <dbReference type="ChEBI" id="CHEBI:15378"/>
        <dbReference type="ChEBI" id="CHEBI:30616"/>
        <dbReference type="ChEBI" id="CHEBI:57476"/>
        <dbReference type="ChEBI" id="CHEBI:57590"/>
        <dbReference type="ChEBI" id="CHEBI:456216"/>
        <dbReference type="EC" id="2.7.1.39"/>
    </reaction>
</comment>
<dbReference type="InterPro" id="IPR006204">
    <property type="entry name" value="GHMP_kinase_N_dom"/>
</dbReference>
<keyword evidence="6 7" id="KW-0067">ATP-binding</keyword>
<dbReference type="PANTHER" id="PTHR20861:SF1">
    <property type="entry name" value="HOMOSERINE KINASE"/>
    <property type="match status" value="1"/>
</dbReference>
<dbReference type="GO" id="GO:0009088">
    <property type="term" value="P:threonine biosynthetic process"/>
    <property type="evidence" value="ECO:0007669"/>
    <property type="project" value="UniProtKB-UniRule"/>
</dbReference>
<evidence type="ECO:0000256" key="2">
    <source>
        <dbReference type="ARBA" id="ARBA00022679"/>
    </source>
</evidence>
<evidence type="ECO:0000259" key="10">
    <source>
        <dbReference type="Pfam" id="PF08544"/>
    </source>
</evidence>
<evidence type="ECO:0000256" key="4">
    <source>
        <dbReference type="ARBA" id="ARBA00022741"/>
    </source>
</evidence>
<dbReference type="InterPro" id="IPR000870">
    <property type="entry name" value="Homoserine_kinase"/>
</dbReference>
<dbReference type="Proteomes" id="UP000321820">
    <property type="component" value="Chromosome"/>
</dbReference>
<dbReference type="InterPro" id="IPR036554">
    <property type="entry name" value="GHMP_kinase_C_sf"/>
</dbReference>
<evidence type="ECO:0000256" key="7">
    <source>
        <dbReference type="HAMAP-Rule" id="MF_00384"/>
    </source>
</evidence>
<dbReference type="GO" id="GO:0005524">
    <property type="term" value="F:ATP binding"/>
    <property type="evidence" value="ECO:0007669"/>
    <property type="project" value="UniProtKB-UniRule"/>
</dbReference>
<dbReference type="UniPathway" id="UPA00050">
    <property type="reaction ID" value="UER00064"/>
</dbReference>
<dbReference type="PIRSF" id="PIRSF000676">
    <property type="entry name" value="Homoser_kin"/>
    <property type="match status" value="1"/>
</dbReference>
<evidence type="ECO:0000256" key="8">
    <source>
        <dbReference type="NCBIfam" id="TIGR00191"/>
    </source>
</evidence>
<keyword evidence="12" id="KW-1185">Reference proteome</keyword>
<dbReference type="KEGG" id="talb:FTW19_16480"/>
<comment type="similarity">
    <text evidence="7">Belongs to the GHMP kinase family. Homoserine kinase subfamily.</text>
</comment>
<accession>A0A5B9EG88</accession>
<dbReference type="PRINTS" id="PR00958">
    <property type="entry name" value="HOMSERKINASE"/>
</dbReference>
<dbReference type="GO" id="GO:0005737">
    <property type="term" value="C:cytoplasm"/>
    <property type="evidence" value="ECO:0007669"/>
    <property type="project" value="UniProtKB-SubCell"/>
</dbReference>
<dbReference type="SUPFAM" id="SSF55060">
    <property type="entry name" value="GHMP Kinase, C-terminal domain"/>
    <property type="match status" value="1"/>
</dbReference>
<dbReference type="InterPro" id="IPR020568">
    <property type="entry name" value="Ribosomal_Su5_D2-typ_SF"/>
</dbReference>
<keyword evidence="4 7" id="KW-0547">Nucleotide-binding</keyword>
<protein>
    <recommendedName>
        <fullName evidence="7 8">Homoserine kinase</fullName>
        <shortName evidence="7">HK</shortName>
        <shortName evidence="7">HSK</shortName>
        <ecNumber evidence="7 8">2.7.1.39</ecNumber>
    </recommendedName>
</protein>
<dbReference type="RefSeq" id="WP_147648643.1">
    <property type="nucleotide sequence ID" value="NZ_CP042806.1"/>
</dbReference>
<dbReference type="OrthoDB" id="9769912at2"/>
<dbReference type="InterPro" id="IPR014721">
    <property type="entry name" value="Ribsml_uS5_D2-typ_fold_subgr"/>
</dbReference>
<comment type="caution">
    <text evidence="7">Lacks conserved residue(s) required for the propagation of feature annotation.</text>
</comment>
<evidence type="ECO:0000259" key="9">
    <source>
        <dbReference type="Pfam" id="PF00288"/>
    </source>
</evidence>
<keyword evidence="1 7" id="KW-0028">Amino-acid biosynthesis</keyword>
<proteinExistence type="inferred from homology"/>
<dbReference type="PANTHER" id="PTHR20861">
    <property type="entry name" value="HOMOSERINE/4-DIPHOSPHOCYTIDYL-2-C-METHYL-D-ERYTHRITOL KINASE"/>
    <property type="match status" value="1"/>
</dbReference>
<dbReference type="Pfam" id="PF08544">
    <property type="entry name" value="GHMP_kinases_C"/>
    <property type="match status" value="1"/>
</dbReference>
<dbReference type="GO" id="GO:0004413">
    <property type="term" value="F:homoserine kinase activity"/>
    <property type="evidence" value="ECO:0007669"/>
    <property type="project" value="UniProtKB-UniRule"/>
</dbReference>
<organism evidence="11 12">
    <name type="scientific">Terriglobus albidus</name>
    <dbReference type="NCBI Taxonomy" id="1592106"/>
    <lineage>
        <taxon>Bacteria</taxon>
        <taxon>Pseudomonadati</taxon>
        <taxon>Acidobacteriota</taxon>
        <taxon>Terriglobia</taxon>
        <taxon>Terriglobales</taxon>
        <taxon>Acidobacteriaceae</taxon>
        <taxon>Terriglobus</taxon>
    </lineage>
</organism>
<dbReference type="EC" id="2.7.1.39" evidence="7 8"/>